<reference evidence="5 6" key="2">
    <citation type="submission" date="2020-08" db="EMBL/GenBank/DDBJ databases">
        <authorList>
            <person name="Ueki A."/>
            <person name="Tonouchi A."/>
        </authorList>
    </citation>
    <scope>NUCLEOTIDE SEQUENCE [LARGE SCALE GENOMIC DNA]</scope>
    <source>
        <strain evidence="5 6">CTTW</strain>
    </source>
</reference>
<dbReference type="SUPFAM" id="SSF51998">
    <property type="entry name" value="PFL-like glycyl radical enzymes"/>
    <property type="match status" value="1"/>
</dbReference>
<dbReference type="PROSITE" id="PS51161">
    <property type="entry name" value="ATP_CONE"/>
    <property type="match status" value="1"/>
</dbReference>
<evidence type="ECO:0000259" key="4">
    <source>
        <dbReference type="PROSITE" id="PS51161"/>
    </source>
</evidence>
<gene>
    <name evidence="5" type="primary">nrdD_2</name>
    <name evidence="5" type="ORF">bsdcttw_48800</name>
</gene>
<dbReference type="Gene3D" id="3.20.70.20">
    <property type="match status" value="1"/>
</dbReference>
<name>A0A7M3SB72_9FIRM</name>
<evidence type="ECO:0000256" key="3">
    <source>
        <dbReference type="PROSITE-ProRule" id="PRU00492"/>
    </source>
</evidence>
<dbReference type="GO" id="GO:0031250">
    <property type="term" value="C:anaerobic ribonucleoside-triphosphate reductase complex"/>
    <property type="evidence" value="ECO:0007669"/>
    <property type="project" value="TreeGrafter"/>
</dbReference>
<keyword evidence="1 3" id="KW-0547">Nucleotide-binding</keyword>
<reference evidence="5 6" key="1">
    <citation type="submission" date="2020-08" db="EMBL/GenBank/DDBJ databases">
        <title>Draft genome sequencing of an Anaerocolumna strain isolated from anoxic soil subjected to BSD treatment.</title>
        <authorList>
            <person name="Uek A."/>
            <person name="Tonouchi A."/>
        </authorList>
    </citation>
    <scope>NUCLEOTIDE SEQUENCE [LARGE SCALE GENOMIC DNA]</scope>
    <source>
        <strain evidence="5 6">CTTW</strain>
    </source>
</reference>
<evidence type="ECO:0000313" key="6">
    <source>
        <dbReference type="Proteomes" id="UP000515703"/>
    </source>
</evidence>
<accession>A0A7M3SB72</accession>
<feature type="domain" description="ATP-cone" evidence="4">
    <location>
        <begin position="2"/>
        <end position="93"/>
    </location>
</feature>
<organism evidence="5 6">
    <name type="scientific">Anaerocolumna chitinilytica</name>
    <dbReference type="NCBI Taxonomy" id="1727145"/>
    <lineage>
        <taxon>Bacteria</taxon>
        <taxon>Bacillati</taxon>
        <taxon>Bacillota</taxon>
        <taxon>Clostridia</taxon>
        <taxon>Lachnospirales</taxon>
        <taxon>Lachnospiraceae</taxon>
        <taxon>Anaerocolumna</taxon>
    </lineage>
</organism>
<dbReference type="KEGG" id="acht:bsdcttw_48800"/>
<dbReference type="PANTHER" id="PTHR21075">
    <property type="entry name" value="ANAEROBIC RIBONUCLEOSIDE-TRIPHOSPHATE REDUCTASE"/>
    <property type="match status" value="1"/>
</dbReference>
<dbReference type="GO" id="GO:0004748">
    <property type="term" value="F:ribonucleoside-diphosphate reductase activity, thioredoxin disulfide as acceptor"/>
    <property type="evidence" value="ECO:0007669"/>
    <property type="project" value="TreeGrafter"/>
</dbReference>
<dbReference type="PANTHER" id="PTHR21075:SF0">
    <property type="entry name" value="ANAEROBIC RIBONUCLEOSIDE-TRIPHOSPHATE REDUCTASE"/>
    <property type="match status" value="1"/>
</dbReference>
<protein>
    <submittedName>
        <fullName evidence="5">Anaerobic ribonucleoside-triphosphate reductase</fullName>
    </submittedName>
</protein>
<sequence length="706" mass="80833">MIRVVKKDNTKEEFNVQKVIWAVDKSAQRALIKFTEEEHDFICRFVEEKVLSMNREEIYIAEMHNIVEGALERTNPAVAKSYRDYRNYKQDFVHMLDEVYKKSQSIMYIGDKENSNTDSALVSTKRSLIFNQLNKELYQKFFLTTEELQAARDGYIYIHDMSARRDTMNCCLFDVKSVLEGGFEMGNLWYNEPKTLNVAFDVIGDIVLSAASQQYGGFTVPSVDLLLEPYAEKSYKLLYEKYLFLGIPSERAEEEALHDVKIDFEQGFQGWEYKFNTVASSRGDYPFITVTAGTGTGRFAKMASIALLDVRRKGQGKKECKKPVLFPKIVFLYDENLHGEGCELEEVFEAGIRCSSKTMYPDWLSLTGEGYVPSMYKKYGQIISPMGCRAFLSPWYKEGGMYPANEEDTPVFTGRFNIGAVSLHLPMILAKARQEGKDFYEVLDYYLGLIRKLHLRTYDYLGELRASTNPLAYCEGGFYGGHLGIHDKIKPLLDAATASFGITALNELQQLYNKKSLAEDGTFAIEVLAYINDKINQFKDEDHRLYAIYGTPAESLCGLQVQQFRKKYGLIENVSDREYVSNSFHCHVTEEITPIQKQDLENRFWNLSNGGKIQYVKYPIDYNTNAIKALIRRSMEMGLYEGVNISLAYCDDCGHQELEMDVCPKCGSSNLTKIDRMNGYLSYSRVKGDTRLNAAKMAEIKERKSM</sequence>
<dbReference type="Pfam" id="PF03477">
    <property type="entry name" value="ATP-cone"/>
    <property type="match status" value="1"/>
</dbReference>
<evidence type="ECO:0000256" key="2">
    <source>
        <dbReference type="ARBA" id="ARBA00022840"/>
    </source>
</evidence>
<keyword evidence="6" id="KW-1185">Reference proteome</keyword>
<dbReference type="EMBL" id="AP023368">
    <property type="protein sequence ID" value="BCK01840.1"/>
    <property type="molecule type" value="Genomic_DNA"/>
</dbReference>
<dbReference type="Proteomes" id="UP000515703">
    <property type="component" value="Chromosome"/>
</dbReference>
<dbReference type="Pfam" id="PF13597">
    <property type="entry name" value="NRDD"/>
    <property type="match status" value="1"/>
</dbReference>
<dbReference type="InterPro" id="IPR005144">
    <property type="entry name" value="ATP-cone_dom"/>
</dbReference>
<keyword evidence="2 3" id="KW-0067">ATP-binding</keyword>
<dbReference type="GO" id="GO:0006260">
    <property type="term" value="P:DNA replication"/>
    <property type="evidence" value="ECO:0007669"/>
    <property type="project" value="InterPro"/>
</dbReference>
<dbReference type="GO" id="GO:0008998">
    <property type="term" value="F:ribonucleoside-triphosphate reductase (thioredoxin) activity"/>
    <property type="evidence" value="ECO:0007669"/>
    <property type="project" value="InterPro"/>
</dbReference>
<dbReference type="RefSeq" id="WP_185257366.1">
    <property type="nucleotide sequence ID" value="NZ_AP023368.1"/>
</dbReference>
<dbReference type="GO" id="GO:0005524">
    <property type="term" value="F:ATP binding"/>
    <property type="evidence" value="ECO:0007669"/>
    <property type="project" value="UniProtKB-UniRule"/>
</dbReference>
<evidence type="ECO:0000256" key="1">
    <source>
        <dbReference type="ARBA" id="ARBA00022741"/>
    </source>
</evidence>
<dbReference type="AlphaFoldDB" id="A0A7M3SB72"/>
<dbReference type="InterPro" id="IPR012833">
    <property type="entry name" value="NrdD"/>
</dbReference>
<evidence type="ECO:0000313" key="5">
    <source>
        <dbReference type="EMBL" id="BCK01840.1"/>
    </source>
</evidence>
<proteinExistence type="predicted"/>
<dbReference type="GO" id="GO:0009265">
    <property type="term" value="P:2'-deoxyribonucleotide biosynthetic process"/>
    <property type="evidence" value="ECO:0007669"/>
    <property type="project" value="TreeGrafter"/>
</dbReference>
<dbReference type="NCBIfam" id="TIGR02487">
    <property type="entry name" value="NrdD"/>
    <property type="match status" value="1"/>
</dbReference>